<organism evidence="2 3">
    <name type="scientific">Symbiodinium microadriaticum</name>
    <name type="common">Dinoflagellate</name>
    <name type="synonym">Zooxanthella microadriatica</name>
    <dbReference type="NCBI Taxonomy" id="2951"/>
    <lineage>
        <taxon>Eukaryota</taxon>
        <taxon>Sar</taxon>
        <taxon>Alveolata</taxon>
        <taxon>Dinophyceae</taxon>
        <taxon>Suessiales</taxon>
        <taxon>Symbiodiniaceae</taxon>
        <taxon>Symbiodinium</taxon>
    </lineage>
</organism>
<accession>A0A1Q9BWW6</accession>
<protein>
    <submittedName>
        <fullName evidence="2">Beta-lactamase-like protein 2</fullName>
    </submittedName>
</protein>
<dbReference type="SUPFAM" id="SSF56281">
    <property type="entry name" value="Metallo-hydrolase/oxidoreductase"/>
    <property type="match status" value="1"/>
</dbReference>
<evidence type="ECO:0000313" key="3">
    <source>
        <dbReference type="Proteomes" id="UP000186817"/>
    </source>
</evidence>
<keyword evidence="3" id="KW-1185">Reference proteome</keyword>
<dbReference type="PANTHER" id="PTHR23131:SF0">
    <property type="entry name" value="ENDORIBONUCLEASE LACTB2"/>
    <property type="match status" value="1"/>
</dbReference>
<name>A0A1Q9BWW6_SYMMI</name>
<dbReference type="OrthoDB" id="17458at2759"/>
<dbReference type="PANTHER" id="PTHR23131">
    <property type="entry name" value="ENDORIBONUCLEASE LACTB2"/>
    <property type="match status" value="1"/>
</dbReference>
<reference evidence="2 3" key="1">
    <citation type="submission" date="2016-02" db="EMBL/GenBank/DDBJ databases">
        <title>Genome analysis of coral dinoflagellate symbionts highlights evolutionary adaptations to a symbiotic lifestyle.</title>
        <authorList>
            <person name="Aranda M."/>
            <person name="Li Y."/>
            <person name="Liew Y.J."/>
            <person name="Baumgarten S."/>
            <person name="Simakov O."/>
            <person name="Wilson M."/>
            <person name="Piel J."/>
            <person name="Ashoor H."/>
            <person name="Bougouffa S."/>
            <person name="Bajic V.B."/>
            <person name="Ryu T."/>
            <person name="Ravasi T."/>
            <person name="Bayer T."/>
            <person name="Micklem G."/>
            <person name="Kim H."/>
            <person name="Bhak J."/>
            <person name="Lajeunesse T.C."/>
            <person name="Voolstra C.R."/>
        </authorList>
    </citation>
    <scope>NUCLEOTIDE SEQUENCE [LARGE SCALE GENOMIC DNA]</scope>
    <source>
        <strain evidence="2 3">CCMP2467</strain>
    </source>
</reference>
<comment type="caution">
    <text evidence="2">The sequence shown here is derived from an EMBL/GenBank/DDBJ whole genome shotgun (WGS) entry which is preliminary data.</text>
</comment>
<dbReference type="EMBL" id="LSRX01002703">
    <property type="protein sequence ID" value="OLP75193.1"/>
    <property type="molecule type" value="Genomic_DNA"/>
</dbReference>
<dbReference type="Proteomes" id="UP000186817">
    <property type="component" value="Unassembled WGS sequence"/>
</dbReference>
<evidence type="ECO:0000259" key="1">
    <source>
        <dbReference type="Pfam" id="PF00753"/>
    </source>
</evidence>
<proteinExistence type="predicted"/>
<feature type="domain" description="Metallo-beta-lactamase" evidence="1">
    <location>
        <begin position="34"/>
        <end position="103"/>
    </location>
</feature>
<dbReference type="InterPro" id="IPR036866">
    <property type="entry name" value="RibonucZ/Hydroxyglut_hydro"/>
</dbReference>
<dbReference type="InterPro" id="IPR001279">
    <property type="entry name" value="Metallo-B-lactamas"/>
</dbReference>
<dbReference type="Pfam" id="PF00753">
    <property type="entry name" value="Lactamase_B"/>
    <property type="match status" value="1"/>
</dbReference>
<dbReference type="Gene3D" id="3.60.15.10">
    <property type="entry name" value="Ribonuclease Z/Hydroxyacylglutathione hydrolase-like"/>
    <property type="match status" value="1"/>
</dbReference>
<sequence length="162" mass="17671">MDARTNCYLVGTGSERLLLDTGEGKAEFHESFAGRTNCYLVGTGSERLLLDTGEGKAEFHEILRALLASLGCQISGILLTHSHVDHLGGLPQVLRSFPTAPVWRCHPAAGLPFGRLGTAEAINRFVTEELVVQQVNRWSDSDPNRALAALASGDARWKQFLR</sequence>
<evidence type="ECO:0000313" key="2">
    <source>
        <dbReference type="EMBL" id="OLP75193.1"/>
    </source>
</evidence>
<dbReference type="InterPro" id="IPR050662">
    <property type="entry name" value="Sec-metab_biosynth-thioest"/>
</dbReference>
<gene>
    <name evidence="2" type="primary">lactb2</name>
    <name evidence="2" type="ORF">AK812_SmicGene45049</name>
</gene>
<dbReference type="AlphaFoldDB" id="A0A1Q9BWW6"/>